<feature type="transmembrane region" description="Helical" evidence="1">
    <location>
        <begin position="140"/>
        <end position="161"/>
    </location>
</feature>
<dbReference type="Proteomes" id="UP000237381">
    <property type="component" value="Unassembled WGS sequence"/>
</dbReference>
<dbReference type="AlphaFoldDB" id="A0A2S4MMN8"/>
<dbReference type="Pfam" id="PF01757">
    <property type="entry name" value="Acyl_transf_3"/>
    <property type="match status" value="1"/>
</dbReference>
<reference evidence="3 4" key="1">
    <citation type="submission" date="2018-01" db="EMBL/GenBank/DDBJ databases">
        <title>Genomic Encyclopedia of Type Strains, Phase III (KMG-III): the genomes of soil and plant-associated and newly described type strains.</title>
        <authorList>
            <person name="Whitman W."/>
        </authorList>
    </citation>
    <scope>NUCLEOTIDE SEQUENCE [LARGE SCALE GENOMIC DNA]</scope>
    <source>
        <strain evidence="3 4">JCM 18070</strain>
    </source>
</reference>
<dbReference type="GO" id="GO:0016747">
    <property type="term" value="F:acyltransferase activity, transferring groups other than amino-acyl groups"/>
    <property type="evidence" value="ECO:0007669"/>
    <property type="project" value="InterPro"/>
</dbReference>
<evidence type="ECO:0000313" key="3">
    <source>
        <dbReference type="EMBL" id="POR55941.1"/>
    </source>
</evidence>
<feature type="domain" description="Acyltransferase 3" evidence="2">
    <location>
        <begin position="5"/>
        <end position="329"/>
    </location>
</feature>
<feature type="transmembrane region" description="Helical" evidence="1">
    <location>
        <begin position="86"/>
        <end position="107"/>
    </location>
</feature>
<dbReference type="GO" id="GO:0000271">
    <property type="term" value="P:polysaccharide biosynthetic process"/>
    <property type="evidence" value="ECO:0007669"/>
    <property type="project" value="TreeGrafter"/>
</dbReference>
<keyword evidence="1" id="KW-0812">Transmembrane</keyword>
<dbReference type="PANTHER" id="PTHR23028">
    <property type="entry name" value="ACETYLTRANSFERASE"/>
    <property type="match status" value="1"/>
</dbReference>
<dbReference type="RefSeq" id="WP_103701901.1">
    <property type="nucleotide sequence ID" value="NZ_PQGA01000001.1"/>
</dbReference>
<name>A0A2S4MMN8_9BURK</name>
<dbReference type="InterPro" id="IPR050879">
    <property type="entry name" value="Acyltransferase_3"/>
</dbReference>
<dbReference type="OrthoDB" id="9814807at2"/>
<dbReference type="InterPro" id="IPR002656">
    <property type="entry name" value="Acyl_transf_3_dom"/>
</dbReference>
<dbReference type="EMBL" id="PQGA01000001">
    <property type="protein sequence ID" value="POR55941.1"/>
    <property type="molecule type" value="Genomic_DNA"/>
</dbReference>
<evidence type="ECO:0000256" key="1">
    <source>
        <dbReference type="SAM" id="Phobius"/>
    </source>
</evidence>
<evidence type="ECO:0000259" key="2">
    <source>
        <dbReference type="Pfam" id="PF01757"/>
    </source>
</evidence>
<sequence length="359" mass="39295">MKKLDSIQILRAVAALLVVFCHGAAEIGTNSPALWPSVWHTINNKGLFGVDIFFVVSGFVMMHIISGQPPGGASAARFIGERAVRVVPLYWLTTLLSVAIGVLAPALKHKHAFSAPYVLRSLLFTPSINPATGAPEPVLGLGWTLNYEMFFYAIIALILLLGVRRVFTALLVVFVSLVVFGAWFQPDDIIVKSWTHSIILEFLYGALLAQLRLSGWRIGALAQCVFVSAGMGGWLLLDLPAAGHFDLRGIVWGLSAAAIFCGFVMGRSQIAWPKGFTLIGDASYSLYLTHLFVMRICSMLVYHLPVGAVLQAVLFLLVFPPAAMALSVISYRKFELPTMKLGRQLIDARLNRRRLIETA</sequence>
<dbReference type="GO" id="GO:0016020">
    <property type="term" value="C:membrane"/>
    <property type="evidence" value="ECO:0007669"/>
    <property type="project" value="TreeGrafter"/>
</dbReference>
<feature type="transmembrane region" description="Helical" evidence="1">
    <location>
        <begin position="249"/>
        <end position="266"/>
    </location>
</feature>
<keyword evidence="4" id="KW-1185">Reference proteome</keyword>
<protein>
    <submittedName>
        <fullName evidence="3">Peptidoglycan/LPS O-acetylase OafA/YrhL</fullName>
    </submittedName>
</protein>
<comment type="caution">
    <text evidence="3">The sequence shown here is derived from an EMBL/GenBank/DDBJ whole genome shotgun (WGS) entry which is preliminary data.</text>
</comment>
<proteinExistence type="predicted"/>
<feature type="transmembrane region" description="Helical" evidence="1">
    <location>
        <begin position="47"/>
        <end position="65"/>
    </location>
</feature>
<keyword evidence="1" id="KW-1133">Transmembrane helix</keyword>
<dbReference type="PANTHER" id="PTHR23028:SF53">
    <property type="entry name" value="ACYL_TRANSF_3 DOMAIN-CONTAINING PROTEIN"/>
    <property type="match status" value="1"/>
</dbReference>
<gene>
    <name evidence="3" type="ORF">B0G62_101337</name>
</gene>
<organism evidence="3 4">
    <name type="scientific">Paraburkholderia eburnea</name>
    <dbReference type="NCBI Taxonomy" id="1189126"/>
    <lineage>
        <taxon>Bacteria</taxon>
        <taxon>Pseudomonadati</taxon>
        <taxon>Pseudomonadota</taxon>
        <taxon>Betaproteobacteria</taxon>
        <taxon>Burkholderiales</taxon>
        <taxon>Burkholderiaceae</taxon>
        <taxon>Paraburkholderia</taxon>
    </lineage>
</organism>
<feature type="transmembrane region" description="Helical" evidence="1">
    <location>
        <begin position="218"/>
        <end position="237"/>
    </location>
</feature>
<evidence type="ECO:0000313" key="4">
    <source>
        <dbReference type="Proteomes" id="UP000237381"/>
    </source>
</evidence>
<accession>A0A2S4MMN8</accession>
<feature type="transmembrane region" description="Helical" evidence="1">
    <location>
        <begin position="308"/>
        <end position="331"/>
    </location>
</feature>
<keyword evidence="1" id="KW-0472">Membrane</keyword>
<feature type="transmembrane region" description="Helical" evidence="1">
    <location>
        <begin position="166"/>
        <end position="184"/>
    </location>
</feature>